<accession>A0A9P9WL48</accession>
<evidence type="ECO:0000313" key="2">
    <source>
        <dbReference type="EMBL" id="KAI1868999.1"/>
    </source>
</evidence>
<reference evidence="2" key="1">
    <citation type="submission" date="2021-03" db="EMBL/GenBank/DDBJ databases">
        <title>Revisited historic fungal species revealed as producer of novel bioactive compounds through whole genome sequencing and comparative genomics.</title>
        <authorList>
            <person name="Vignolle G.A."/>
            <person name="Hochenegger N."/>
            <person name="Mach R.L."/>
            <person name="Mach-Aigner A.R."/>
            <person name="Javad Rahimi M."/>
            <person name="Salim K.A."/>
            <person name="Chan C.M."/>
            <person name="Lim L.B.L."/>
            <person name="Cai F."/>
            <person name="Druzhinina I.S."/>
            <person name="U'Ren J.M."/>
            <person name="Derntl C."/>
        </authorList>
    </citation>
    <scope>NUCLEOTIDE SEQUENCE</scope>
    <source>
        <strain evidence="2">TUCIM 5799</strain>
    </source>
</reference>
<dbReference type="Proteomes" id="UP000829685">
    <property type="component" value="Unassembled WGS sequence"/>
</dbReference>
<keyword evidence="3" id="KW-1185">Reference proteome</keyword>
<feature type="region of interest" description="Disordered" evidence="1">
    <location>
        <begin position="1"/>
        <end position="26"/>
    </location>
</feature>
<dbReference type="EMBL" id="JAFIMR010000016">
    <property type="protein sequence ID" value="KAI1868999.1"/>
    <property type="molecule type" value="Genomic_DNA"/>
</dbReference>
<sequence>MARTVQAIAPTHPGPEEPCPHPIGERPGGSGLVADLSPVCVYLGEDLAIKCPRSYCCRANDSLDPQWRNTYDAMLCWKTCLIYEQINTTCPRLVP</sequence>
<gene>
    <name evidence="2" type="ORF">JX265_006978</name>
</gene>
<evidence type="ECO:0000313" key="3">
    <source>
        <dbReference type="Proteomes" id="UP000829685"/>
    </source>
</evidence>
<evidence type="ECO:0000256" key="1">
    <source>
        <dbReference type="SAM" id="MobiDB-lite"/>
    </source>
</evidence>
<comment type="caution">
    <text evidence="2">The sequence shown here is derived from an EMBL/GenBank/DDBJ whole genome shotgun (WGS) entry which is preliminary data.</text>
</comment>
<name>A0A9P9WL48_9PEZI</name>
<dbReference type="AlphaFoldDB" id="A0A9P9WL48"/>
<organism evidence="2 3">
    <name type="scientific">Neoarthrinium moseri</name>
    <dbReference type="NCBI Taxonomy" id="1658444"/>
    <lineage>
        <taxon>Eukaryota</taxon>
        <taxon>Fungi</taxon>
        <taxon>Dikarya</taxon>
        <taxon>Ascomycota</taxon>
        <taxon>Pezizomycotina</taxon>
        <taxon>Sordariomycetes</taxon>
        <taxon>Xylariomycetidae</taxon>
        <taxon>Amphisphaeriales</taxon>
        <taxon>Apiosporaceae</taxon>
        <taxon>Neoarthrinium</taxon>
    </lineage>
</organism>
<proteinExistence type="predicted"/>
<protein>
    <submittedName>
        <fullName evidence="2">Uncharacterized protein</fullName>
    </submittedName>
</protein>